<name>A0A077P3V9_XENBV</name>
<accession>A0A077P3V9</accession>
<dbReference type="EMBL" id="CBSX010000114">
    <property type="protein sequence ID" value="CDH05750.1"/>
    <property type="molecule type" value="Genomic_DNA"/>
</dbReference>
<evidence type="ECO:0000313" key="2">
    <source>
        <dbReference type="Proteomes" id="UP000028483"/>
    </source>
</evidence>
<dbReference type="AlphaFoldDB" id="A0A077P3V9"/>
<proteinExistence type="predicted"/>
<protein>
    <submittedName>
        <fullName evidence="1">Uncharacterized protein</fullName>
    </submittedName>
</protein>
<gene>
    <name evidence="1" type="ORF">XBO1_2000005</name>
</gene>
<sequence length="43" mass="5113">MLCHRLLMIALAMEAIRHALNRAKMRKEMMLLNHMIQKVTHTL</sequence>
<evidence type="ECO:0000313" key="1">
    <source>
        <dbReference type="EMBL" id="CDH05750.1"/>
    </source>
</evidence>
<dbReference type="HOGENOM" id="CLU_3241587_0_0_6"/>
<dbReference type="Proteomes" id="UP000028483">
    <property type="component" value="Unassembled WGS sequence"/>
</dbReference>
<comment type="caution">
    <text evidence="1">The sequence shown here is derived from an EMBL/GenBank/DDBJ whole genome shotgun (WGS) entry which is preliminary data.</text>
</comment>
<reference evidence="1" key="1">
    <citation type="submission" date="2013-07" db="EMBL/GenBank/DDBJ databases">
        <title>Sub-species coevolution in mutualistic symbiosis.</title>
        <authorList>
            <person name="Murfin K."/>
            <person name="Klassen J."/>
            <person name="Lee M."/>
            <person name="Forst S."/>
            <person name="Stock P."/>
            <person name="Goodrich-Blair H."/>
        </authorList>
    </citation>
    <scope>NUCLEOTIDE SEQUENCE [LARGE SCALE GENOMIC DNA]</scope>
    <source>
        <strain evidence="1">Oregonense</strain>
    </source>
</reference>
<organism evidence="1 2">
    <name type="scientific">Xenorhabdus bovienii str. oregonense</name>
    <dbReference type="NCBI Taxonomy" id="1398202"/>
    <lineage>
        <taxon>Bacteria</taxon>
        <taxon>Pseudomonadati</taxon>
        <taxon>Pseudomonadota</taxon>
        <taxon>Gammaproteobacteria</taxon>
        <taxon>Enterobacterales</taxon>
        <taxon>Morganellaceae</taxon>
        <taxon>Xenorhabdus</taxon>
    </lineage>
</organism>